<keyword evidence="2" id="KW-1185">Reference proteome</keyword>
<evidence type="ECO:0000313" key="2">
    <source>
        <dbReference type="Proteomes" id="UP001148313"/>
    </source>
</evidence>
<reference evidence="1" key="1">
    <citation type="submission" date="2022-11" db="EMBL/GenBank/DDBJ databases">
        <title>Hoeflea poritis sp. nov., isolated from scleractinian coral Porites lutea.</title>
        <authorList>
            <person name="Zhang G."/>
            <person name="Wei Q."/>
            <person name="Cai L."/>
        </authorList>
    </citation>
    <scope>NUCLEOTIDE SEQUENCE</scope>
    <source>
        <strain evidence="1">E7-10</strain>
    </source>
</reference>
<protein>
    <submittedName>
        <fullName evidence="1">Uncharacterized protein</fullName>
    </submittedName>
</protein>
<proteinExistence type="predicted"/>
<gene>
    <name evidence="1" type="ORF">OOZ53_11265</name>
</gene>
<name>A0ABT4VMI5_9HYPH</name>
<evidence type="ECO:0000313" key="1">
    <source>
        <dbReference type="EMBL" id="MDA4845931.1"/>
    </source>
</evidence>
<organism evidence="1 2">
    <name type="scientific">Hoeflea poritis</name>
    <dbReference type="NCBI Taxonomy" id="2993659"/>
    <lineage>
        <taxon>Bacteria</taxon>
        <taxon>Pseudomonadati</taxon>
        <taxon>Pseudomonadota</taxon>
        <taxon>Alphaproteobacteria</taxon>
        <taxon>Hyphomicrobiales</taxon>
        <taxon>Rhizobiaceae</taxon>
        <taxon>Hoeflea</taxon>
    </lineage>
</organism>
<sequence length="104" mass="11463">MDKTPESINLENLLARIDCDVDRLQSETNQIRSAVDRIAGQQPPADAESVGLKEVGDSSVLTRLDRAAVTFNRLIRDLAHERVRLEAAIERPERAAVLATDDVA</sequence>
<accession>A0ABT4VMI5</accession>
<dbReference type="Proteomes" id="UP001148313">
    <property type="component" value="Unassembled WGS sequence"/>
</dbReference>
<comment type="caution">
    <text evidence="1">The sequence shown here is derived from an EMBL/GenBank/DDBJ whole genome shotgun (WGS) entry which is preliminary data.</text>
</comment>
<dbReference type="EMBL" id="JAPJZH010000006">
    <property type="protein sequence ID" value="MDA4845931.1"/>
    <property type="molecule type" value="Genomic_DNA"/>
</dbReference>